<dbReference type="AlphaFoldDB" id="L0KBN3"/>
<evidence type="ECO:0000313" key="1">
    <source>
        <dbReference type="EMBL" id="AGB41955.1"/>
    </source>
</evidence>
<dbReference type="STRING" id="748449.Halha_2061"/>
<dbReference type="Proteomes" id="UP000010880">
    <property type="component" value="Chromosome"/>
</dbReference>
<gene>
    <name evidence="1" type="ordered locus">Halha_2061</name>
</gene>
<organism evidence="1 2">
    <name type="scientific">Halobacteroides halobius (strain ATCC 35273 / DSM 5150 / MD-1)</name>
    <dbReference type="NCBI Taxonomy" id="748449"/>
    <lineage>
        <taxon>Bacteria</taxon>
        <taxon>Bacillati</taxon>
        <taxon>Bacillota</taxon>
        <taxon>Clostridia</taxon>
        <taxon>Halanaerobiales</taxon>
        <taxon>Halobacteroidaceae</taxon>
        <taxon>Halobacteroides</taxon>
    </lineage>
</organism>
<proteinExistence type="predicted"/>
<dbReference type="RefSeq" id="WP_015327669.1">
    <property type="nucleotide sequence ID" value="NC_019978.1"/>
</dbReference>
<name>L0KBN3_HALHC</name>
<dbReference type="KEGG" id="hhl:Halha_2061"/>
<protein>
    <recommendedName>
        <fullName evidence="3">DUF4258 domain-containing protein</fullName>
    </recommendedName>
</protein>
<dbReference type="OrthoDB" id="2112325at2"/>
<evidence type="ECO:0000313" key="2">
    <source>
        <dbReference type="Proteomes" id="UP000010880"/>
    </source>
</evidence>
<accession>L0KBN3</accession>
<keyword evidence="2" id="KW-1185">Reference proteome</keyword>
<evidence type="ECO:0008006" key="3">
    <source>
        <dbReference type="Google" id="ProtNLM"/>
    </source>
</evidence>
<dbReference type="HOGENOM" id="CLU_2316390_0_0_9"/>
<sequence length="99" mass="11258">MLLSEFMLNGKCFRVEGTTHALERMKEREVDEELVAAIVLSLDHKLLEYNNTGEEVAIIDQEHNLAIIIEVREFKAVVITVINKANIHIKDGTKLEEIA</sequence>
<dbReference type="EMBL" id="CP003359">
    <property type="protein sequence ID" value="AGB41955.1"/>
    <property type="molecule type" value="Genomic_DNA"/>
</dbReference>
<reference evidence="2" key="1">
    <citation type="submission" date="2012-02" db="EMBL/GenBank/DDBJ databases">
        <title>The complete genome of Halobacteroides halobius DSM 5150.</title>
        <authorList>
            <person name="Lucas S."/>
            <person name="Copeland A."/>
            <person name="Lapidus A."/>
            <person name="Glavina del Rio T."/>
            <person name="Dalin E."/>
            <person name="Tice H."/>
            <person name="Bruce D."/>
            <person name="Goodwin L."/>
            <person name="Pitluck S."/>
            <person name="Peters L."/>
            <person name="Mikhailova N."/>
            <person name="Gu W."/>
            <person name="Kyrpides N."/>
            <person name="Mavromatis K."/>
            <person name="Ivanova N."/>
            <person name="Brettin T."/>
            <person name="Detter J.C."/>
            <person name="Han C."/>
            <person name="Larimer F."/>
            <person name="Land M."/>
            <person name="Hauser L."/>
            <person name="Markowitz V."/>
            <person name="Cheng J.-F."/>
            <person name="Hugenholtz P."/>
            <person name="Woyke T."/>
            <person name="Wu D."/>
            <person name="Tindall B."/>
            <person name="Pomrenke H."/>
            <person name="Brambilla E."/>
            <person name="Klenk H.-P."/>
            <person name="Eisen J.A."/>
        </authorList>
    </citation>
    <scope>NUCLEOTIDE SEQUENCE [LARGE SCALE GENOMIC DNA]</scope>
    <source>
        <strain evidence="2">ATCC 35273 / DSM 5150 / MD-1</strain>
    </source>
</reference>